<dbReference type="RefSeq" id="WP_138097914.1">
    <property type="nucleotide sequence ID" value="NZ_CP040428.1"/>
</dbReference>
<sequence>MIPDISAVLSARLGQWADSQGIPVAWDNVAFEPPSGAPYLAAHDMPATPRTLDLSLTCRTFPGVYQINVVVPAGSGRSSAGALARQIAALFPEGQELAGDGFTCWVSGPPAIFAGVTTDTTYTVPVSLNYRADIVS</sequence>
<gene>
    <name evidence="1" type="ORF">FEM41_19925</name>
</gene>
<proteinExistence type="predicted"/>
<evidence type="ECO:0000313" key="1">
    <source>
        <dbReference type="EMBL" id="QCT21758.1"/>
    </source>
</evidence>
<dbReference type="AlphaFoldDB" id="A0A4P8YP62"/>
<keyword evidence="2" id="KW-1185">Reference proteome</keyword>
<protein>
    <recommendedName>
        <fullName evidence="3">DUF4128 domain-containing protein</fullName>
    </recommendedName>
</protein>
<evidence type="ECO:0000313" key="2">
    <source>
        <dbReference type="Proteomes" id="UP000302163"/>
    </source>
</evidence>
<dbReference type="InterPro" id="IPR025395">
    <property type="entry name" value="Phage_tail_terminator-like"/>
</dbReference>
<name>A0A4P8YP62_9ENTR</name>
<dbReference type="EMBL" id="CP040428">
    <property type="protein sequence ID" value="QCT21758.1"/>
    <property type="molecule type" value="Genomic_DNA"/>
</dbReference>
<dbReference type="Proteomes" id="UP000302163">
    <property type="component" value="Chromosome"/>
</dbReference>
<dbReference type="OrthoDB" id="6049303at2"/>
<reference evidence="1 2" key="1">
    <citation type="submission" date="2019-05" db="EMBL/GenBank/DDBJ databases">
        <title>Complete genome sequence of Izhakiella calystegiae KSNA2, an endophyte isolated from beach morning glory (Calystegia soldanella).</title>
        <authorList>
            <person name="Jiang L."/>
            <person name="Jeong J.C."/>
            <person name="Kim C.Y."/>
            <person name="Kim D.H."/>
            <person name="Kim S.W."/>
            <person name="Lee j."/>
        </authorList>
    </citation>
    <scope>NUCLEOTIDE SEQUENCE [LARGE SCALE GENOMIC DNA]</scope>
    <source>
        <strain evidence="1 2">KSNA2</strain>
    </source>
</reference>
<dbReference type="Pfam" id="PF13554">
    <property type="entry name" value="Phage_tail_terminator_5"/>
    <property type="match status" value="1"/>
</dbReference>
<evidence type="ECO:0008006" key="3">
    <source>
        <dbReference type="Google" id="ProtNLM"/>
    </source>
</evidence>
<dbReference type="KEGG" id="izh:FEM41_19925"/>
<dbReference type="Gene3D" id="3.30.2000.20">
    <property type="match status" value="1"/>
</dbReference>
<organism evidence="1 2">
    <name type="scientific">Jejubacter calystegiae</name>
    <dbReference type="NCBI Taxonomy" id="2579935"/>
    <lineage>
        <taxon>Bacteria</taxon>
        <taxon>Pseudomonadati</taxon>
        <taxon>Pseudomonadota</taxon>
        <taxon>Gammaproteobacteria</taxon>
        <taxon>Enterobacterales</taxon>
        <taxon>Enterobacteriaceae</taxon>
        <taxon>Jejubacter</taxon>
    </lineage>
</organism>
<accession>A0A4P8YP62</accession>